<reference evidence="3 4" key="1">
    <citation type="submission" date="2016-10" db="EMBL/GenBank/DDBJ databases">
        <title>Silvanigrella aquatica sp. nov., isolated from a freshwater lake located in the Black Forest, Germany, description of Silvanigrellaceae fam. nov., Silvanigrellales ord. nov., reclassification of the order Bdellovibrionales in the class Oligoflexia, reclassification of the families Bacteriovoracaceae and Halobacteriovoraceae in the new order Bacteriovoracales ord. nov., and reclassification of the family Pseudobacteriovoracaceae in the order Oligoflexiales.</title>
        <authorList>
            <person name="Hahn M.W."/>
            <person name="Schmidt J."/>
            <person name="Koll U."/>
            <person name="Rohde M."/>
            <person name="Verbag S."/>
            <person name="Pitt A."/>
            <person name="Nakai R."/>
            <person name="Naganuma T."/>
            <person name="Lang E."/>
        </authorList>
    </citation>
    <scope>NUCLEOTIDE SEQUENCE [LARGE SCALE GENOMIC DNA]</scope>
    <source>
        <strain evidence="3 4">MWH-Nonnen-W8red</strain>
    </source>
</reference>
<dbReference type="OrthoDB" id="5287617at2"/>
<feature type="domain" description="Aldehyde dehydrogenase" evidence="2">
    <location>
        <begin position="21"/>
        <end position="466"/>
    </location>
</feature>
<evidence type="ECO:0000313" key="3">
    <source>
        <dbReference type="EMBL" id="APJ03509.1"/>
    </source>
</evidence>
<evidence type="ECO:0000313" key="4">
    <source>
        <dbReference type="Proteomes" id="UP000184731"/>
    </source>
</evidence>
<proteinExistence type="predicted"/>
<keyword evidence="4" id="KW-1185">Reference proteome</keyword>
<organism evidence="3 4">
    <name type="scientific">Silvanigrella aquatica</name>
    <dbReference type="NCBI Taxonomy" id="1915309"/>
    <lineage>
        <taxon>Bacteria</taxon>
        <taxon>Pseudomonadati</taxon>
        <taxon>Bdellovibrionota</taxon>
        <taxon>Oligoflexia</taxon>
        <taxon>Silvanigrellales</taxon>
        <taxon>Silvanigrellaceae</taxon>
        <taxon>Silvanigrella</taxon>
    </lineage>
</organism>
<dbReference type="AlphaFoldDB" id="A0A1L4CZY3"/>
<dbReference type="SUPFAM" id="SSF53720">
    <property type="entry name" value="ALDH-like"/>
    <property type="match status" value="1"/>
</dbReference>
<dbReference type="EMBL" id="CP017834">
    <property type="protein sequence ID" value="APJ03509.1"/>
    <property type="molecule type" value="Genomic_DNA"/>
</dbReference>
<name>A0A1L4CZY3_9BACT</name>
<dbReference type="STRING" id="1915309.AXG55_06150"/>
<dbReference type="GO" id="GO:0016620">
    <property type="term" value="F:oxidoreductase activity, acting on the aldehyde or oxo group of donors, NAD or NADP as acceptor"/>
    <property type="evidence" value="ECO:0007669"/>
    <property type="project" value="InterPro"/>
</dbReference>
<dbReference type="Gene3D" id="3.40.309.10">
    <property type="entry name" value="Aldehyde Dehydrogenase, Chain A, domain 2"/>
    <property type="match status" value="1"/>
</dbReference>
<dbReference type="InterPro" id="IPR016163">
    <property type="entry name" value="Ald_DH_C"/>
</dbReference>
<evidence type="ECO:0000259" key="2">
    <source>
        <dbReference type="Pfam" id="PF00171"/>
    </source>
</evidence>
<keyword evidence="1" id="KW-0560">Oxidoreductase</keyword>
<dbReference type="Pfam" id="PF00171">
    <property type="entry name" value="Aldedh"/>
    <property type="match status" value="1"/>
</dbReference>
<dbReference type="Proteomes" id="UP000184731">
    <property type="component" value="Chromosome"/>
</dbReference>
<protein>
    <recommendedName>
        <fullName evidence="2">Aldehyde dehydrogenase domain-containing protein</fullName>
    </recommendedName>
</protein>
<accession>A0A1L4CZY3</accession>
<gene>
    <name evidence="3" type="ORF">AXG55_06150</name>
</gene>
<dbReference type="Gene3D" id="3.40.605.10">
    <property type="entry name" value="Aldehyde Dehydrogenase, Chain A, domain 1"/>
    <property type="match status" value="1"/>
</dbReference>
<sequence length="510" mass="56581">MSLNLNLIPPYINGHFHPTNKSERIFTVNNPANPSDILATAGWSKELVDPVLQGMRTAQKKFRMTSLEDRLGYIKKLIGFLKENAEEIKSNMMLELARSRVAVEEEWGLCEKLFFSLPEFCKQALSVKRDEEGWEWQYAPLGLVLVSSNIALPVYTLLCSVLPSLAAGNAVCMRPSSHCLLSGSLLASGFHQASFPPGVVQIVYGDFEVFRRLVLTHQFDTILYTGGEESLEQIRRDTSTQQNARLVLCGGGKNAAYVTESANINAAISNIIYGACLDAGQRLESTNLAFIDDKIFSEFQDKFVTAIKAMPIGAREDLSKPDVHVMEPLCSSNSWERFLRFQGIAARESDETLRWGKPIDNPGNGYFVSPGVHLMKPEKVLKSIYASNAFFGPDICLIPIQNREDMISILDDLGATRCLGVHSQFVEEVHEIRKRSGVPSILWNTSTIELNPLLPSIGRGKAGNSYITGVRFLLSTVYPQVLNLSIPFAAAESDIKKIKKTQNKSNSNNI</sequence>
<dbReference type="InterPro" id="IPR016161">
    <property type="entry name" value="Ald_DH/histidinol_DH"/>
</dbReference>
<dbReference type="PANTHER" id="PTHR11699">
    <property type="entry name" value="ALDEHYDE DEHYDROGENASE-RELATED"/>
    <property type="match status" value="1"/>
</dbReference>
<evidence type="ECO:0000256" key="1">
    <source>
        <dbReference type="ARBA" id="ARBA00023002"/>
    </source>
</evidence>
<dbReference type="InterPro" id="IPR015590">
    <property type="entry name" value="Aldehyde_DH_dom"/>
</dbReference>
<dbReference type="InterPro" id="IPR016162">
    <property type="entry name" value="Ald_DH_N"/>
</dbReference>
<dbReference type="RefSeq" id="WP_148697244.1">
    <property type="nucleotide sequence ID" value="NZ_CP017834.1"/>
</dbReference>
<dbReference type="KEGG" id="saqi:AXG55_06150"/>